<gene>
    <name evidence="4" type="ORF">LAZ67_8000167</name>
</gene>
<dbReference type="Proteomes" id="UP001235939">
    <property type="component" value="Chromosome 08"/>
</dbReference>
<evidence type="ECO:0000256" key="3">
    <source>
        <dbReference type="ARBA" id="ARBA00023157"/>
    </source>
</evidence>
<dbReference type="CDD" id="cd12960">
    <property type="entry name" value="Spider_toxin"/>
    <property type="match status" value="1"/>
</dbReference>
<reference evidence="4 5" key="1">
    <citation type="submission" date="2022-01" db="EMBL/GenBank/DDBJ databases">
        <title>A chromosomal length assembly of Cordylochernes scorpioides.</title>
        <authorList>
            <person name="Zeh D."/>
            <person name="Zeh J."/>
        </authorList>
    </citation>
    <scope>NUCLEOTIDE SEQUENCE [LARGE SCALE GENOMIC DNA]</scope>
    <source>
        <strain evidence="4">IN4F17</strain>
        <tissue evidence="4">Whole Body</tissue>
    </source>
</reference>
<organism evidence="4 5">
    <name type="scientific">Cordylochernes scorpioides</name>
    <dbReference type="NCBI Taxonomy" id="51811"/>
    <lineage>
        <taxon>Eukaryota</taxon>
        <taxon>Metazoa</taxon>
        <taxon>Ecdysozoa</taxon>
        <taxon>Arthropoda</taxon>
        <taxon>Chelicerata</taxon>
        <taxon>Arachnida</taxon>
        <taxon>Pseudoscorpiones</taxon>
        <taxon>Cheliferoidea</taxon>
        <taxon>Chernetidae</taxon>
        <taxon>Cordylochernes</taxon>
    </lineage>
</organism>
<dbReference type="Gene3D" id="4.10.40.10">
    <property type="match status" value="1"/>
</dbReference>
<comment type="subcellular location">
    <subcellularLocation>
        <location evidence="1">Secreted</location>
    </subcellularLocation>
</comment>
<sequence>MRECLKEFFSLQTQLLGTSDDFRRLFVLQENVQLNPRHVAPYRAIQMRGESYGAVSGGETAMTRDYGAVSGGETAVTRDYGAVSGGETAVARDCEETAAVCCDEDGAVSGGETAVTRDCEETAVTRDCSSTVDRRRLCAVMKTGLYQVGRQLRPETARRRLRGCIRRGDGYGAVSGGEAAVTRDCEETAVTRDCEETATELYQAGRQLRSCIRRGGSCDHRPNDCCYNSSCRCNLWGTNCRCQRMGLFQKWGK</sequence>
<dbReference type="SUPFAM" id="SSF57059">
    <property type="entry name" value="omega toxin-like"/>
    <property type="match status" value="1"/>
</dbReference>
<evidence type="ECO:0000313" key="4">
    <source>
        <dbReference type="EMBL" id="UYV70651.1"/>
    </source>
</evidence>
<evidence type="ECO:0000313" key="5">
    <source>
        <dbReference type="Proteomes" id="UP001235939"/>
    </source>
</evidence>
<protein>
    <submittedName>
        <fullName evidence="4">Uncharacterized protein</fullName>
    </submittedName>
</protein>
<evidence type="ECO:0000256" key="1">
    <source>
        <dbReference type="ARBA" id="ARBA00004613"/>
    </source>
</evidence>
<proteinExistence type="predicted"/>
<dbReference type="EMBL" id="CP092870">
    <property type="protein sequence ID" value="UYV70651.1"/>
    <property type="molecule type" value="Genomic_DNA"/>
</dbReference>
<dbReference type="Pfam" id="PF02819">
    <property type="entry name" value="Toxin_9"/>
    <property type="match status" value="1"/>
</dbReference>
<dbReference type="InterPro" id="IPR004169">
    <property type="entry name" value="Spidertoxin"/>
</dbReference>
<keyword evidence="2" id="KW-0964">Secreted</keyword>
<name>A0ABY6KR41_9ARAC</name>
<keyword evidence="3" id="KW-1015">Disulfide bond</keyword>
<accession>A0ABY6KR41</accession>
<evidence type="ECO:0000256" key="2">
    <source>
        <dbReference type="ARBA" id="ARBA00022525"/>
    </source>
</evidence>
<keyword evidence="5" id="KW-1185">Reference proteome</keyword>